<protein>
    <recommendedName>
        <fullName evidence="4">Secreted protein</fullName>
    </recommendedName>
</protein>
<accession>A0ABV9BIQ4</accession>
<name>A0ABV9BIQ4_9ACTN</name>
<keyword evidence="1" id="KW-0732">Signal</keyword>
<evidence type="ECO:0008006" key="4">
    <source>
        <dbReference type="Google" id="ProtNLM"/>
    </source>
</evidence>
<keyword evidence="3" id="KW-1185">Reference proteome</keyword>
<proteinExistence type="predicted"/>
<organism evidence="2 3">
    <name type="scientific">Streptomyces ehimensis</name>
    <dbReference type="NCBI Taxonomy" id="68195"/>
    <lineage>
        <taxon>Bacteria</taxon>
        <taxon>Bacillati</taxon>
        <taxon>Actinomycetota</taxon>
        <taxon>Actinomycetes</taxon>
        <taxon>Kitasatosporales</taxon>
        <taxon>Streptomycetaceae</taxon>
        <taxon>Streptomyces</taxon>
    </lineage>
</organism>
<dbReference type="RefSeq" id="WP_358218974.1">
    <property type="nucleotide sequence ID" value="NZ_JBHSFS010000005.1"/>
</dbReference>
<evidence type="ECO:0000256" key="1">
    <source>
        <dbReference type="SAM" id="SignalP"/>
    </source>
</evidence>
<sequence length="138" mass="14737">MNVRKRFAAVAAAAVLSGGLAVLPAASAHAGSTAPAGALTEVASFDTNVKGCWDWAHDQSYGSSAGTACAPGTNSGWVKDEKADGKCVFTETRYYDGDWRELSRWRSPSACPKNDVKRFTSPPSHNYARHVKVYMGHS</sequence>
<comment type="caution">
    <text evidence="2">The sequence shown here is derived from an EMBL/GenBank/DDBJ whole genome shotgun (WGS) entry which is preliminary data.</text>
</comment>
<reference evidence="3" key="1">
    <citation type="journal article" date="2019" name="Int. J. Syst. Evol. Microbiol.">
        <title>The Global Catalogue of Microorganisms (GCM) 10K type strain sequencing project: providing services to taxonomists for standard genome sequencing and annotation.</title>
        <authorList>
            <consortium name="The Broad Institute Genomics Platform"/>
            <consortium name="The Broad Institute Genome Sequencing Center for Infectious Disease"/>
            <person name="Wu L."/>
            <person name="Ma J."/>
        </authorList>
    </citation>
    <scope>NUCLEOTIDE SEQUENCE [LARGE SCALE GENOMIC DNA]</scope>
    <source>
        <strain evidence="3">CECT 8064</strain>
    </source>
</reference>
<dbReference type="Proteomes" id="UP001595990">
    <property type="component" value="Unassembled WGS sequence"/>
</dbReference>
<feature type="signal peptide" evidence="1">
    <location>
        <begin position="1"/>
        <end position="30"/>
    </location>
</feature>
<gene>
    <name evidence="2" type="ORF">ACFPEN_13405</name>
</gene>
<evidence type="ECO:0000313" key="3">
    <source>
        <dbReference type="Proteomes" id="UP001595990"/>
    </source>
</evidence>
<feature type="chain" id="PRO_5045298357" description="Secreted protein" evidence="1">
    <location>
        <begin position="31"/>
        <end position="138"/>
    </location>
</feature>
<evidence type="ECO:0000313" key="2">
    <source>
        <dbReference type="EMBL" id="MFC4513936.1"/>
    </source>
</evidence>
<dbReference type="EMBL" id="JBHSFS010000005">
    <property type="protein sequence ID" value="MFC4513936.1"/>
    <property type="molecule type" value="Genomic_DNA"/>
</dbReference>